<protein>
    <submittedName>
        <fullName evidence="1">Uncharacterized protein</fullName>
    </submittedName>
</protein>
<dbReference type="InterPro" id="IPR001387">
    <property type="entry name" value="Cro/C1-type_HTH"/>
</dbReference>
<organism evidence="1 2">
    <name type="scientific">Oleomonas cavernae</name>
    <dbReference type="NCBI Taxonomy" id="2320859"/>
    <lineage>
        <taxon>Bacteria</taxon>
        <taxon>Pseudomonadati</taxon>
        <taxon>Pseudomonadota</taxon>
        <taxon>Alphaproteobacteria</taxon>
        <taxon>Acetobacterales</taxon>
        <taxon>Acetobacteraceae</taxon>
        <taxon>Oleomonas</taxon>
    </lineage>
</organism>
<evidence type="ECO:0000313" key="1">
    <source>
        <dbReference type="EMBL" id="RJF88423.1"/>
    </source>
</evidence>
<evidence type="ECO:0000313" key="2">
    <source>
        <dbReference type="Proteomes" id="UP000284605"/>
    </source>
</evidence>
<proteinExistence type="predicted"/>
<dbReference type="SUPFAM" id="SSF47413">
    <property type="entry name" value="lambda repressor-like DNA-binding domains"/>
    <property type="match status" value="1"/>
</dbReference>
<accession>A0A418WEH9</accession>
<dbReference type="InterPro" id="IPR010982">
    <property type="entry name" value="Lambda_DNA-bd_dom_sf"/>
</dbReference>
<dbReference type="RefSeq" id="WP_119779059.1">
    <property type="nucleotide sequence ID" value="NZ_QYUK01000011.1"/>
</dbReference>
<dbReference type="Gene3D" id="1.10.260.40">
    <property type="entry name" value="lambda repressor-like DNA-binding domains"/>
    <property type="match status" value="1"/>
</dbReference>
<dbReference type="GO" id="GO:0003677">
    <property type="term" value="F:DNA binding"/>
    <property type="evidence" value="ECO:0007669"/>
    <property type="project" value="InterPro"/>
</dbReference>
<reference evidence="1 2" key="1">
    <citation type="submission" date="2018-09" db="EMBL/GenBank/DDBJ databases">
        <authorList>
            <person name="Zhu H."/>
        </authorList>
    </citation>
    <scope>NUCLEOTIDE SEQUENCE [LARGE SCALE GENOMIC DNA]</scope>
    <source>
        <strain evidence="1 2">K1W22B-8</strain>
    </source>
</reference>
<dbReference type="CDD" id="cd00093">
    <property type="entry name" value="HTH_XRE"/>
    <property type="match status" value="1"/>
</dbReference>
<name>A0A418WEH9_9PROT</name>
<comment type="caution">
    <text evidence="1">The sequence shown here is derived from an EMBL/GenBank/DDBJ whole genome shotgun (WGS) entry which is preliminary data.</text>
</comment>
<dbReference type="AlphaFoldDB" id="A0A418WEH9"/>
<gene>
    <name evidence="1" type="ORF">D3874_16535</name>
</gene>
<dbReference type="Proteomes" id="UP000284605">
    <property type="component" value="Unassembled WGS sequence"/>
</dbReference>
<dbReference type="OrthoDB" id="7281731at2"/>
<dbReference type="EMBL" id="QYUK01000011">
    <property type="protein sequence ID" value="RJF88423.1"/>
    <property type="molecule type" value="Genomic_DNA"/>
</dbReference>
<sequence length="129" mass="13506">MEKLIQGIGRWLRGLRAMQGLSIDTLAARSALSVARIEDIEQGHGAVIDIAEMNALLKVIEPGIMARMVEFALTVGAASESAGEASELSHLASRIVGAFGGVPSPATRNAVAELMEAVAGYGGRRRLHA</sequence>
<keyword evidence="2" id="KW-1185">Reference proteome</keyword>